<keyword evidence="3" id="KW-1185">Reference proteome</keyword>
<name>A0A919JAF8_9ACTN</name>
<evidence type="ECO:0000256" key="1">
    <source>
        <dbReference type="SAM" id="MobiDB-lite"/>
    </source>
</evidence>
<reference evidence="2" key="1">
    <citation type="submission" date="2021-01" db="EMBL/GenBank/DDBJ databases">
        <title>Whole genome shotgun sequence of Actinoplanes nipponensis NBRC 14063.</title>
        <authorList>
            <person name="Komaki H."/>
            <person name="Tamura T."/>
        </authorList>
    </citation>
    <scope>NUCLEOTIDE SEQUENCE</scope>
    <source>
        <strain evidence="2">NBRC 14063</strain>
    </source>
</reference>
<proteinExistence type="predicted"/>
<dbReference type="Proteomes" id="UP000647172">
    <property type="component" value="Unassembled WGS sequence"/>
</dbReference>
<organism evidence="2 3">
    <name type="scientific">Actinoplanes nipponensis</name>
    <dbReference type="NCBI Taxonomy" id="135950"/>
    <lineage>
        <taxon>Bacteria</taxon>
        <taxon>Bacillati</taxon>
        <taxon>Actinomycetota</taxon>
        <taxon>Actinomycetes</taxon>
        <taxon>Micromonosporales</taxon>
        <taxon>Micromonosporaceae</taxon>
        <taxon>Actinoplanes</taxon>
    </lineage>
</organism>
<dbReference type="AlphaFoldDB" id="A0A919JAF8"/>
<dbReference type="EMBL" id="BOMQ01000008">
    <property type="protein sequence ID" value="GIE47083.1"/>
    <property type="molecule type" value="Genomic_DNA"/>
</dbReference>
<comment type="caution">
    <text evidence="2">The sequence shown here is derived from an EMBL/GenBank/DDBJ whole genome shotgun (WGS) entry which is preliminary data.</text>
</comment>
<feature type="compositionally biased region" description="Basic and acidic residues" evidence="1">
    <location>
        <begin position="59"/>
        <end position="68"/>
    </location>
</feature>
<sequence>MAAPTSAGPARSGLRRRDGSVPPPQIAAPGGAQPGRLDLSEQAADPVTEPGGLLPAGAGDRDRQDDQKAAGGATATGLLLLATARLERPLQW</sequence>
<evidence type="ECO:0000313" key="2">
    <source>
        <dbReference type="EMBL" id="GIE47083.1"/>
    </source>
</evidence>
<evidence type="ECO:0000313" key="3">
    <source>
        <dbReference type="Proteomes" id="UP000647172"/>
    </source>
</evidence>
<accession>A0A919JAF8</accession>
<feature type="region of interest" description="Disordered" evidence="1">
    <location>
        <begin position="1"/>
        <end position="71"/>
    </location>
</feature>
<gene>
    <name evidence="2" type="ORF">Ani05nite_06170</name>
</gene>
<protein>
    <submittedName>
        <fullName evidence="2">Uncharacterized protein</fullName>
    </submittedName>
</protein>